<dbReference type="Proteomes" id="UP000887575">
    <property type="component" value="Unassembled WGS sequence"/>
</dbReference>
<protein>
    <submittedName>
        <fullName evidence="4">C-type lectin domain-containing protein</fullName>
    </submittedName>
</protein>
<evidence type="ECO:0000313" key="3">
    <source>
        <dbReference type="Proteomes" id="UP000887575"/>
    </source>
</evidence>
<accession>A0AAF3EUI5</accession>
<evidence type="ECO:0000256" key="1">
    <source>
        <dbReference type="SAM" id="SignalP"/>
    </source>
</evidence>
<reference evidence="4" key="1">
    <citation type="submission" date="2024-02" db="UniProtKB">
        <authorList>
            <consortium name="WormBaseParasite"/>
        </authorList>
    </citation>
    <scope>IDENTIFICATION</scope>
</reference>
<dbReference type="InterPro" id="IPR050111">
    <property type="entry name" value="C-type_lectin/snaclec_domain"/>
</dbReference>
<keyword evidence="3" id="KW-1185">Reference proteome</keyword>
<dbReference type="SUPFAM" id="SSF56436">
    <property type="entry name" value="C-type lectin-like"/>
    <property type="match status" value="2"/>
</dbReference>
<dbReference type="CDD" id="cd00037">
    <property type="entry name" value="CLECT"/>
    <property type="match status" value="2"/>
</dbReference>
<organism evidence="3 4">
    <name type="scientific">Mesorhabditis belari</name>
    <dbReference type="NCBI Taxonomy" id="2138241"/>
    <lineage>
        <taxon>Eukaryota</taxon>
        <taxon>Metazoa</taxon>
        <taxon>Ecdysozoa</taxon>
        <taxon>Nematoda</taxon>
        <taxon>Chromadorea</taxon>
        <taxon>Rhabditida</taxon>
        <taxon>Rhabditina</taxon>
        <taxon>Rhabditomorpha</taxon>
        <taxon>Rhabditoidea</taxon>
        <taxon>Rhabditidae</taxon>
        <taxon>Mesorhabditinae</taxon>
        <taxon>Mesorhabditis</taxon>
    </lineage>
</organism>
<dbReference type="InterPro" id="IPR016187">
    <property type="entry name" value="CTDL_fold"/>
</dbReference>
<dbReference type="AlphaFoldDB" id="A0AAF3EUI5"/>
<dbReference type="WBParaSite" id="MBELARI_LOCUS17724">
    <property type="protein sequence ID" value="MBELARI_LOCUS17724"/>
    <property type="gene ID" value="MBELARI_LOCUS17724"/>
</dbReference>
<keyword evidence="1" id="KW-0732">Signal</keyword>
<dbReference type="PANTHER" id="PTHR22803">
    <property type="entry name" value="MANNOSE, PHOSPHOLIPASE, LECTIN RECEPTOR RELATED"/>
    <property type="match status" value="1"/>
</dbReference>
<feature type="domain" description="C-type lectin" evidence="2">
    <location>
        <begin position="158"/>
        <end position="282"/>
    </location>
</feature>
<dbReference type="PROSITE" id="PS50041">
    <property type="entry name" value="C_TYPE_LECTIN_2"/>
    <property type="match status" value="2"/>
</dbReference>
<name>A0AAF3EUI5_9BILA</name>
<dbReference type="InterPro" id="IPR001304">
    <property type="entry name" value="C-type_lectin-like"/>
</dbReference>
<dbReference type="SMART" id="SM00034">
    <property type="entry name" value="CLECT"/>
    <property type="match status" value="2"/>
</dbReference>
<feature type="chain" id="PRO_5041939980" evidence="1">
    <location>
        <begin position="17"/>
        <end position="296"/>
    </location>
</feature>
<proteinExistence type="predicted"/>
<sequence>MFKLLSFSLLLSTATAFCPLNSALSGSRPKCFAFYNYPLTFDQADTFCYNLGGRLASITDAFESATISSQVRADSPTVNAFWIGARSVDNRTYTWADGTPFTYQRWASGEPRYPCGVVQLSSSSWLTEQCPTMLPFACALDPSGTNPPCESGWSWRQPEAACYKIIRNFDTFDSAENGCKSIGAHLASIHTSSENDWIYDQGTANYKLGVTEHDLQTWIGLKRDCQSCQWYWTDGSALNYTQWTKDEPADDYSNQNCVEIYTDDATGLGSSNVRNWNNVKCDNAKRNAICKKPQNR</sequence>
<feature type="domain" description="C-type lectin" evidence="2">
    <location>
        <begin position="27"/>
        <end position="139"/>
    </location>
</feature>
<evidence type="ECO:0000313" key="4">
    <source>
        <dbReference type="WBParaSite" id="MBELARI_LOCUS17724"/>
    </source>
</evidence>
<dbReference type="Gene3D" id="3.10.100.10">
    <property type="entry name" value="Mannose-Binding Protein A, subunit A"/>
    <property type="match status" value="2"/>
</dbReference>
<evidence type="ECO:0000259" key="2">
    <source>
        <dbReference type="PROSITE" id="PS50041"/>
    </source>
</evidence>
<feature type="signal peptide" evidence="1">
    <location>
        <begin position="1"/>
        <end position="16"/>
    </location>
</feature>
<dbReference type="Pfam" id="PF00059">
    <property type="entry name" value="Lectin_C"/>
    <property type="match status" value="2"/>
</dbReference>
<dbReference type="InterPro" id="IPR016186">
    <property type="entry name" value="C-type_lectin-like/link_sf"/>
</dbReference>